<feature type="region of interest" description="Disordered" evidence="2">
    <location>
        <begin position="165"/>
        <end position="196"/>
    </location>
</feature>
<dbReference type="AlphaFoldDB" id="A0A8D8X2U8"/>
<evidence type="ECO:0000313" key="3">
    <source>
        <dbReference type="EMBL" id="CAG6681898.1"/>
    </source>
</evidence>
<dbReference type="EMBL" id="HBUF01257443">
    <property type="protein sequence ID" value="CAG6681898.1"/>
    <property type="molecule type" value="Transcribed_RNA"/>
</dbReference>
<sequence>MVKKTDPRLIHQPGKNTIVFPNPVFGNLVISRQSPVEYNLSICPKINVTQSFCQSEQNVRKKKSFEQVSEAVKKDNKEIVRQLEQMAKTVQKNEQKKVKMKTEKEKKALEKRSIECFNSNFNVILYEIIRAKAEERLIKKVDQQKSDGSRYELYEIDLDNTKIKETNVDNDSRSNGDDRSISSRKGETTPRSQCSTQSFEWHYETVEYDDSGNQHRKVSELVDKLLYEIYGNTDNTERRGSEYLTRSYRTSGNEDTDSSGNVFSQNYEFRRSVLATKSNNELRVLLGSLKTEIHAEGNRLIRQLKRRETLIARQEADSNMVTALLQAHSEKRSKYLFNI</sequence>
<dbReference type="EMBL" id="HBUF01257444">
    <property type="protein sequence ID" value="CAG6681899.1"/>
    <property type="molecule type" value="Transcribed_RNA"/>
</dbReference>
<feature type="coiled-coil region" evidence="1">
    <location>
        <begin position="76"/>
        <end position="112"/>
    </location>
</feature>
<evidence type="ECO:0000256" key="1">
    <source>
        <dbReference type="SAM" id="Coils"/>
    </source>
</evidence>
<accession>A0A8D8X2U8</accession>
<organism evidence="3">
    <name type="scientific">Cacopsylla melanoneura</name>
    <dbReference type="NCBI Taxonomy" id="428564"/>
    <lineage>
        <taxon>Eukaryota</taxon>
        <taxon>Metazoa</taxon>
        <taxon>Ecdysozoa</taxon>
        <taxon>Arthropoda</taxon>
        <taxon>Hexapoda</taxon>
        <taxon>Insecta</taxon>
        <taxon>Pterygota</taxon>
        <taxon>Neoptera</taxon>
        <taxon>Paraneoptera</taxon>
        <taxon>Hemiptera</taxon>
        <taxon>Sternorrhyncha</taxon>
        <taxon>Psylloidea</taxon>
        <taxon>Psyllidae</taxon>
        <taxon>Psyllinae</taxon>
        <taxon>Cacopsylla</taxon>
    </lineage>
</organism>
<keyword evidence="1" id="KW-0175">Coiled coil</keyword>
<proteinExistence type="predicted"/>
<feature type="compositionally biased region" description="Basic and acidic residues" evidence="2">
    <location>
        <begin position="165"/>
        <end position="188"/>
    </location>
</feature>
<protein>
    <submittedName>
        <fullName evidence="3">Uncharacterized protein</fullName>
    </submittedName>
</protein>
<reference evidence="3" key="1">
    <citation type="submission" date="2021-05" db="EMBL/GenBank/DDBJ databases">
        <authorList>
            <person name="Alioto T."/>
            <person name="Alioto T."/>
            <person name="Gomez Garrido J."/>
        </authorList>
    </citation>
    <scope>NUCLEOTIDE SEQUENCE</scope>
</reference>
<evidence type="ECO:0000256" key="2">
    <source>
        <dbReference type="SAM" id="MobiDB-lite"/>
    </source>
</evidence>
<name>A0A8D8X2U8_9HEMI</name>